<dbReference type="SUPFAM" id="SSF51735">
    <property type="entry name" value="NAD(P)-binding Rossmann-fold domains"/>
    <property type="match status" value="1"/>
</dbReference>
<dbReference type="RefSeq" id="WP_218122623.1">
    <property type="nucleotide sequence ID" value="NZ_FNCY01000002.1"/>
</dbReference>
<dbReference type="Gene3D" id="3.30.360.10">
    <property type="entry name" value="Dihydrodipicolinate Reductase, domain 2"/>
    <property type="match status" value="1"/>
</dbReference>
<dbReference type="GO" id="GO:0000166">
    <property type="term" value="F:nucleotide binding"/>
    <property type="evidence" value="ECO:0007669"/>
    <property type="project" value="InterPro"/>
</dbReference>
<dbReference type="Gene3D" id="3.40.50.720">
    <property type="entry name" value="NAD(P)-binding Rossmann-like Domain"/>
    <property type="match status" value="1"/>
</dbReference>
<dbReference type="InterPro" id="IPR036291">
    <property type="entry name" value="NAD(P)-bd_dom_sf"/>
</dbReference>
<dbReference type="EMBL" id="FNCY01000002">
    <property type="protein sequence ID" value="SDG89126.1"/>
    <property type="molecule type" value="Genomic_DNA"/>
</dbReference>
<dbReference type="Pfam" id="PF22725">
    <property type="entry name" value="GFO_IDH_MocA_C3"/>
    <property type="match status" value="1"/>
</dbReference>
<keyword evidence="4" id="KW-1185">Reference proteome</keyword>
<feature type="domain" description="GFO/IDH/MocA-like oxidoreductase" evidence="2">
    <location>
        <begin position="132"/>
        <end position="255"/>
    </location>
</feature>
<reference evidence="3 4" key="1">
    <citation type="submission" date="2016-10" db="EMBL/GenBank/DDBJ databases">
        <authorList>
            <person name="de Groot N.N."/>
        </authorList>
    </citation>
    <scope>NUCLEOTIDE SEQUENCE [LARGE SCALE GENOMIC DNA]</scope>
    <source>
        <strain evidence="3 4">DSM 5885</strain>
    </source>
</reference>
<proteinExistence type="predicted"/>
<dbReference type="InterPro" id="IPR055170">
    <property type="entry name" value="GFO_IDH_MocA-like_dom"/>
</dbReference>
<gene>
    <name evidence="3" type="ORF">SAMN05660652_00836</name>
</gene>
<dbReference type="Proteomes" id="UP000198607">
    <property type="component" value="Unassembled WGS sequence"/>
</dbReference>
<evidence type="ECO:0000313" key="3">
    <source>
        <dbReference type="EMBL" id="SDG89126.1"/>
    </source>
</evidence>
<organism evidence="3 4">
    <name type="scientific">Propionivibrio dicarboxylicus</name>
    <dbReference type="NCBI Taxonomy" id="83767"/>
    <lineage>
        <taxon>Bacteria</taxon>
        <taxon>Pseudomonadati</taxon>
        <taxon>Pseudomonadota</taxon>
        <taxon>Betaproteobacteria</taxon>
        <taxon>Rhodocyclales</taxon>
        <taxon>Rhodocyclaceae</taxon>
        <taxon>Propionivibrio</taxon>
    </lineage>
</organism>
<evidence type="ECO:0000259" key="2">
    <source>
        <dbReference type="Pfam" id="PF22725"/>
    </source>
</evidence>
<dbReference type="InterPro" id="IPR052515">
    <property type="entry name" value="Gfo/Idh/MocA_Oxidoreductase"/>
</dbReference>
<evidence type="ECO:0000259" key="1">
    <source>
        <dbReference type="Pfam" id="PF01408"/>
    </source>
</evidence>
<dbReference type="STRING" id="83767.SAMN05660652_00836"/>
<dbReference type="PANTHER" id="PTHR43249:SF1">
    <property type="entry name" value="D-GLUCOSIDE 3-DEHYDROGENASE"/>
    <property type="match status" value="1"/>
</dbReference>
<evidence type="ECO:0000313" key="4">
    <source>
        <dbReference type="Proteomes" id="UP000198607"/>
    </source>
</evidence>
<protein>
    <submittedName>
        <fullName evidence="3">Predicted dehydrogenase</fullName>
    </submittedName>
</protein>
<dbReference type="Pfam" id="PF01408">
    <property type="entry name" value="GFO_IDH_MocA"/>
    <property type="match status" value="1"/>
</dbReference>
<sequence>MSMRKVRTAIIGCGKVSDLHAEAMKATPEAEFVAIYSRSRDKAEQYGKKYGVQGFSDIREMIVSAGVEMVVVCTPHPAHRAAAIAAAEAGAHVLVEKPLGASLQECDDMIDAARRAGVKIGTVCQRRFYAPVQRLRRAIDDGKIGRPALGTVLMLGWRDEKYYESDPWRGQWASEGGGVLVNQAPHQLDLLQWFMGPIDELFGVWANLNHPYIEVEDTAVAIVRFRSGALGNIVVSNSQKPGIYGKVHVHGQNGASVGVQTDGGAMFVAGMSSVLEPPINDLWTVPGEEHLLEQWKRQDSDAFNGLPNAVAHYFHLQLQDFLRAILAGTEPLISGEDGRRTVEIFTAIYRSQKTGAPVKFPLAPDAGDRDYGTYTSVPLQ</sequence>
<dbReference type="InterPro" id="IPR000683">
    <property type="entry name" value="Gfo/Idh/MocA-like_OxRdtase_N"/>
</dbReference>
<feature type="domain" description="Gfo/Idh/MocA-like oxidoreductase N-terminal" evidence="1">
    <location>
        <begin position="7"/>
        <end position="120"/>
    </location>
</feature>
<dbReference type="SUPFAM" id="SSF55347">
    <property type="entry name" value="Glyceraldehyde-3-phosphate dehydrogenase-like, C-terminal domain"/>
    <property type="match status" value="1"/>
</dbReference>
<name>A0A1G7XYM2_9RHOO</name>
<dbReference type="PANTHER" id="PTHR43249">
    <property type="entry name" value="UDP-N-ACETYL-2-AMINO-2-DEOXY-D-GLUCURONATE OXIDASE"/>
    <property type="match status" value="1"/>
</dbReference>
<accession>A0A1G7XYM2</accession>
<dbReference type="AlphaFoldDB" id="A0A1G7XYM2"/>